<dbReference type="Pfam" id="PF00931">
    <property type="entry name" value="NB-ARC"/>
    <property type="match status" value="1"/>
</dbReference>
<keyword evidence="2" id="KW-0433">Leucine-rich repeat</keyword>
<feature type="domain" description="Disease resistance N-terminal" evidence="8">
    <location>
        <begin position="21"/>
        <end position="102"/>
    </location>
</feature>
<dbReference type="InterPro" id="IPR041118">
    <property type="entry name" value="Rx_N"/>
</dbReference>
<evidence type="ECO:0000313" key="10">
    <source>
        <dbReference type="Proteomes" id="UP000324705"/>
    </source>
</evidence>
<name>A0A9R1P585_TRITD</name>
<feature type="domain" description="NB-ARC" evidence="7">
    <location>
        <begin position="229"/>
        <end position="402"/>
    </location>
</feature>
<dbReference type="PANTHER" id="PTHR36766">
    <property type="entry name" value="PLANT BROAD-SPECTRUM MILDEW RESISTANCE PROTEIN RPW8"/>
    <property type="match status" value="1"/>
</dbReference>
<evidence type="ECO:0000256" key="1">
    <source>
        <dbReference type="ARBA" id="ARBA00008894"/>
    </source>
</evidence>
<dbReference type="AlphaFoldDB" id="A0A9R1P585"/>
<gene>
    <name evidence="9" type="ORF">TRITD_2Av1G260790</name>
</gene>
<evidence type="ECO:0000256" key="6">
    <source>
        <dbReference type="ARBA" id="ARBA00022840"/>
    </source>
</evidence>
<evidence type="ECO:0000259" key="7">
    <source>
        <dbReference type="Pfam" id="PF00931"/>
    </source>
</evidence>
<dbReference type="InterPro" id="IPR002182">
    <property type="entry name" value="NB-ARC"/>
</dbReference>
<dbReference type="PANTHER" id="PTHR36766:SF30">
    <property type="entry name" value="TIR-NBS TYPE DISEASE RESISTANCE PROTEIN-RELATED"/>
    <property type="match status" value="1"/>
</dbReference>
<evidence type="ECO:0000256" key="4">
    <source>
        <dbReference type="ARBA" id="ARBA00022741"/>
    </source>
</evidence>
<keyword evidence="10" id="KW-1185">Reference proteome</keyword>
<dbReference type="Pfam" id="PF18052">
    <property type="entry name" value="Rx_N"/>
    <property type="match status" value="1"/>
</dbReference>
<sequence>MKGLHGMVVDAAIGWLVQSILGSFFTGQMEVWTREIGIDEDVEKLKFQMRYVEMVLAAAKGRKIDNMPLTQSLDVLRDLLYDSEDVMEELDYYRLEQQIEGKDCSTLSGSGTNPKESYVSSSTPSSAFDFIYKATSQITSWALSSRKRKREEDVPAHSTILPLEIKHDISKRINVIVDKLCTIGNSVQRVLQIDISCPIVTSSESQNTARNPRRTTSVPIESKVYGRDAERDKIIELLINGKSSELNVLPLVGAIGGVGKTTLARFVYRDQRIIDHFDLQMWVCVSTDFNEARLTREILEHVCEDRQEYEKISNPDVLQNILLKNIMHKRFLLVLDDMWEEKDRIGWINFLAPLKGNQATGCMILATTRRKSVAKMIRTIADVEVNGLDGKEFWLFFRACAFGDASYEGSPSLQSIGKEIAKALKGCPLAARSVDALLNTDCSYQHWVTVRDKWKSLEVADDILPILKLSYDYLPVHLQRCFSYCSLFPEDYRFY</sequence>
<dbReference type="EMBL" id="LT934113">
    <property type="protein sequence ID" value="VAH36715.1"/>
    <property type="molecule type" value="Genomic_DNA"/>
</dbReference>
<evidence type="ECO:0000313" key="9">
    <source>
        <dbReference type="EMBL" id="VAH36715.1"/>
    </source>
</evidence>
<accession>A0A9R1P585</accession>
<proteinExistence type="inferred from homology"/>
<keyword evidence="3" id="KW-0677">Repeat</keyword>
<dbReference type="InterPro" id="IPR027417">
    <property type="entry name" value="P-loop_NTPase"/>
</dbReference>
<dbReference type="InterPro" id="IPR042197">
    <property type="entry name" value="Apaf_helical"/>
</dbReference>
<dbReference type="Proteomes" id="UP000324705">
    <property type="component" value="Chromosome 2A"/>
</dbReference>
<evidence type="ECO:0000256" key="2">
    <source>
        <dbReference type="ARBA" id="ARBA00022614"/>
    </source>
</evidence>
<dbReference type="PRINTS" id="PR00364">
    <property type="entry name" value="DISEASERSIST"/>
</dbReference>
<dbReference type="Gramene" id="TRITD2Av1G260790.5">
    <property type="protein sequence ID" value="TRITD2Av1G260790.5"/>
    <property type="gene ID" value="TRITD2Av1G260790"/>
</dbReference>
<evidence type="ECO:0000256" key="3">
    <source>
        <dbReference type="ARBA" id="ARBA00022737"/>
    </source>
</evidence>
<evidence type="ECO:0000259" key="8">
    <source>
        <dbReference type="Pfam" id="PF18052"/>
    </source>
</evidence>
<reference evidence="9 10" key="1">
    <citation type="submission" date="2017-09" db="EMBL/GenBank/DDBJ databases">
        <authorList>
            <consortium name="International Durum Wheat Genome Sequencing Consortium (IDWGSC)"/>
            <person name="Milanesi L."/>
        </authorList>
    </citation>
    <scope>NUCLEOTIDE SEQUENCE [LARGE SCALE GENOMIC DNA]</scope>
    <source>
        <strain evidence="10">cv. Svevo</strain>
    </source>
</reference>
<evidence type="ECO:0000256" key="5">
    <source>
        <dbReference type="ARBA" id="ARBA00022821"/>
    </source>
</evidence>
<dbReference type="SUPFAM" id="SSF52540">
    <property type="entry name" value="P-loop containing nucleoside triphosphate hydrolases"/>
    <property type="match status" value="1"/>
</dbReference>
<dbReference type="Gene3D" id="1.10.8.430">
    <property type="entry name" value="Helical domain of apoptotic protease-activating factors"/>
    <property type="match status" value="1"/>
</dbReference>
<comment type="similarity">
    <text evidence="1">Belongs to the disease resistance NB-LRR family.</text>
</comment>
<organism evidence="9 10">
    <name type="scientific">Triticum turgidum subsp. durum</name>
    <name type="common">Durum wheat</name>
    <name type="synonym">Triticum durum</name>
    <dbReference type="NCBI Taxonomy" id="4567"/>
    <lineage>
        <taxon>Eukaryota</taxon>
        <taxon>Viridiplantae</taxon>
        <taxon>Streptophyta</taxon>
        <taxon>Embryophyta</taxon>
        <taxon>Tracheophyta</taxon>
        <taxon>Spermatophyta</taxon>
        <taxon>Magnoliopsida</taxon>
        <taxon>Liliopsida</taxon>
        <taxon>Poales</taxon>
        <taxon>Poaceae</taxon>
        <taxon>BOP clade</taxon>
        <taxon>Pooideae</taxon>
        <taxon>Triticodae</taxon>
        <taxon>Triticeae</taxon>
        <taxon>Triticinae</taxon>
        <taxon>Triticum</taxon>
    </lineage>
</organism>
<keyword evidence="6" id="KW-0067">ATP-binding</keyword>
<dbReference type="GO" id="GO:0043531">
    <property type="term" value="F:ADP binding"/>
    <property type="evidence" value="ECO:0007669"/>
    <property type="project" value="InterPro"/>
</dbReference>
<keyword evidence="5" id="KW-0611">Plant defense</keyword>
<dbReference type="Gene3D" id="3.40.50.300">
    <property type="entry name" value="P-loop containing nucleotide triphosphate hydrolases"/>
    <property type="match status" value="1"/>
</dbReference>
<protein>
    <submittedName>
        <fullName evidence="9">Uncharacterized protein</fullName>
    </submittedName>
</protein>
<keyword evidence="4" id="KW-0547">Nucleotide-binding</keyword>
<dbReference type="Gene3D" id="1.20.5.4130">
    <property type="match status" value="1"/>
</dbReference>
<dbReference type="GO" id="GO:0006952">
    <property type="term" value="P:defense response"/>
    <property type="evidence" value="ECO:0007669"/>
    <property type="project" value="UniProtKB-KW"/>
</dbReference>
<dbReference type="GO" id="GO:0005524">
    <property type="term" value="F:ATP binding"/>
    <property type="evidence" value="ECO:0007669"/>
    <property type="project" value="UniProtKB-KW"/>
</dbReference>